<name>X0TNA0_9ZZZZ</name>
<dbReference type="InterPro" id="IPR027417">
    <property type="entry name" value="P-loop_NTPase"/>
</dbReference>
<sequence>MSETVEPILEVRGVQKFFDGRQVLKDINLMVAPGETVVVLGPSGCGKSTLLRVIIGEHAPDAGHVYMWGEDVCCASAERLDRLRRRFGVLFQSGALYSSMTVGENVALPLREHTDLDDQIIEMVVKMKLELVGLRDFENLMPSQISGGMRKRV</sequence>
<accession>X0TNA0</accession>
<gene>
    <name evidence="3" type="ORF">S01H1_30035</name>
</gene>
<evidence type="ECO:0000259" key="2">
    <source>
        <dbReference type="Pfam" id="PF00005"/>
    </source>
</evidence>
<reference evidence="3" key="1">
    <citation type="journal article" date="2014" name="Front. Microbiol.">
        <title>High frequency of phylogenetically diverse reductive dehalogenase-homologous genes in deep subseafloor sedimentary metagenomes.</title>
        <authorList>
            <person name="Kawai M."/>
            <person name="Futagami T."/>
            <person name="Toyoda A."/>
            <person name="Takaki Y."/>
            <person name="Nishi S."/>
            <person name="Hori S."/>
            <person name="Arai W."/>
            <person name="Tsubouchi T."/>
            <person name="Morono Y."/>
            <person name="Uchiyama I."/>
            <person name="Ito T."/>
            <person name="Fujiyama A."/>
            <person name="Inagaki F."/>
            <person name="Takami H."/>
        </authorList>
    </citation>
    <scope>NUCLEOTIDE SEQUENCE</scope>
    <source>
        <strain evidence="3">Expedition CK06-06</strain>
    </source>
</reference>
<evidence type="ECO:0000313" key="3">
    <source>
        <dbReference type="EMBL" id="GAF94719.1"/>
    </source>
</evidence>
<dbReference type="PANTHER" id="PTHR43023:SF6">
    <property type="entry name" value="INTERMEMBRANE PHOSPHOLIPID TRANSPORT SYSTEM ATP-BINDING PROTEIN MLAF"/>
    <property type="match status" value="1"/>
</dbReference>
<dbReference type="AlphaFoldDB" id="X0TNA0"/>
<dbReference type="GO" id="GO:0016887">
    <property type="term" value="F:ATP hydrolysis activity"/>
    <property type="evidence" value="ECO:0007669"/>
    <property type="project" value="InterPro"/>
</dbReference>
<dbReference type="Gene3D" id="3.40.50.300">
    <property type="entry name" value="P-loop containing nucleotide triphosphate hydrolases"/>
    <property type="match status" value="1"/>
</dbReference>
<dbReference type="SUPFAM" id="SSF52540">
    <property type="entry name" value="P-loop containing nucleoside triphosphate hydrolases"/>
    <property type="match status" value="1"/>
</dbReference>
<evidence type="ECO:0000256" key="1">
    <source>
        <dbReference type="ARBA" id="ARBA00022448"/>
    </source>
</evidence>
<proteinExistence type="predicted"/>
<dbReference type="EMBL" id="BARS01018458">
    <property type="protein sequence ID" value="GAF94719.1"/>
    <property type="molecule type" value="Genomic_DNA"/>
</dbReference>
<organism evidence="3">
    <name type="scientific">marine sediment metagenome</name>
    <dbReference type="NCBI Taxonomy" id="412755"/>
    <lineage>
        <taxon>unclassified sequences</taxon>
        <taxon>metagenomes</taxon>
        <taxon>ecological metagenomes</taxon>
    </lineage>
</organism>
<dbReference type="InterPro" id="IPR003439">
    <property type="entry name" value="ABC_transporter-like_ATP-bd"/>
</dbReference>
<feature type="non-terminal residue" evidence="3">
    <location>
        <position position="153"/>
    </location>
</feature>
<protein>
    <recommendedName>
        <fullName evidence="2">ABC transporter domain-containing protein</fullName>
    </recommendedName>
</protein>
<dbReference type="PANTHER" id="PTHR43023">
    <property type="entry name" value="PROTEIN TRIGALACTOSYLDIACYLGLYCEROL 3, CHLOROPLASTIC"/>
    <property type="match status" value="1"/>
</dbReference>
<dbReference type="Pfam" id="PF00005">
    <property type="entry name" value="ABC_tran"/>
    <property type="match status" value="1"/>
</dbReference>
<comment type="caution">
    <text evidence="3">The sequence shown here is derived from an EMBL/GenBank/DDBJ whole genome shotgun (WGS) entry which is preliminary data.</text>
</comment>
<feature type="domain" description="ABC transporter" evidence="2">
    <location>
        <begin position="24"/>
        <end position="153"/>
    </location>
</feature>
<keyword evidence="1" id="KW-0813">Transport</keyword>
<dbReference type="GO" id="GO:0005524">
    <property type="term" value="F:ATP binding"/>
    <property type="evidence" value="ECO:0007669"/>
    <property type="project" value="InterPro"/>
</dbReference>